<dbReference type="Pfam" id="PF01161">
    <property type="entry name" value="PBP"/>
    <property type="match status" value="1"/>
</dbReference>
<dbReference type="GO" id="GO:0004860">
    <property type="term" value="F:protein kinase inhibitor activity"/>
    <property type="evidence" value="ECO:0007669"/>
    <property type="project" value="UniProtKB-KW"/>
</dbReference>
<dbReference type="InterPro" id="IPR005247">
    <property type="entry name" value="YbhB_YbcL/LppC-like"/>
</dbReference>
<evidence type="ECO:0000313" key="1">
    <source>
        <dbReference type="EMBL" id="MDQ0504642.1"/>
    </source>
</evidence>
<dbReference type="CDD" id="cd00865">
    <property type="entry name" value="PEBP_bact_arch"/>
    <property type="match status" value="1"/>
</dbReference>
<protein>
    <submittedName>
        <fullName evidence="1">Raf kinase inhibitor-like YbhB/YbcL family protein</fullName>
    </submittedName>
</protein>
<dbReference type="EMBL" id="JAUSVY010000003">
    <property type="protein sequence ID" value="MDQ0504642.1"/>
    <property type="molecule type" value="Genomic_DNA"/>
</dbReference>
<accession>A0ABU0LBW3</accession>
<keyword evidence="1" id="KW-0649">Protein kinase inhibitor</keyword>
<dbReference type="PANTHER" id="PTHR30289">
    <property type="entry name" value="UNCHARACTERIZED PROTEIN YBCL-RELATED"/>
    <property type="match status" value="1"/>
</dbReference>
<dbReference type="NCBIfam" id="TIGR00481">
    <property type="entry name" value="YbhB/YbcL family Raf kinase inhibitor-like protein"/>
    <property type="match status" value="1"/>
</dbReference>
<dbReference type="Gene3D" id="3.90.280.10">
    <property type="entry name" value="PEBP-like"/>
    <property type="match status" value="1"/>
</dbReference>
<gene>
    <name evidence="1" type="ORF">QOZ94_001424</name>
</gene>
<keyword evidence="2" id="KW-1185">Reference proteome</keyword>
<proteinExistence type="predicted"/>
<comment type="caution">
    <text evidence="1">The sequence shown here is derived from an EMBL/GenBank/DDBJ whole genome shotgun (WGS) entry which is preliminary data.</text>
</comment>
<sequence length="148" mass="15928">MRLLSPAFANGQPLPRRFTCDGENVSPPLQWTSVPPETRSFALVCSDPDAPRGTFNHWAIFDLPASLTGLTEGQVLYGIRGGINDFGKLGYGGPCPPRGHGTHQYVFELFAFPVDRLDCGLQPSGADVARAARKQAAAVARLTGLYAR</sequence>
<dbReference type="PANTHER" id="PTHR30289:SF1">
    <property type="entry name" value="PEBP (PHOSPHATIDYLETHANOLAMINE-BINDING PROTEIN) FAMILY PROTEIN"/>
    <property type="match status" value="1"/>
</dbReference>
<organism evidence="1 2">
    <name type="scientific">Xanthobacter agilis</name>
    <dbReference type="NCBI Taxonomy" id="47492"/>
    <lineage>
        <taxon>Bacteria</taxon>
        <taxon>Pseudomonadati</taxon>
        <taxon>Pseudomonadota</taxon>
        <taxon>Alphaproteobacteria</taxon>
        <taxon>Hyphomicrobiales</taxon>
        <taxon>Xanthobacteraceae</taxon>
        <taxon>Xanthobacter</taxon>
    </lineage>
</organism>
<reference evidence="1 2" key="1">
    <citation type="submission" date="2023-07" db="EMBL/GenBank/DDBJ databases">
        <title>Genomic Encyclopedia of Type Strains, Phase IV (KMG-IV): sequencing the most valuable type-strain genomes for metagenomic binning, comparative biology and taxonomic classification.</title>
        <authorList>
            <person name="Goeker M."/>
        </authorList>
    </citation>
    <scope>NUCLEOTIDE SEQUENCE [LARGE SCALE GENOMIC DNA]</scope>
    <source>
        <strain evidence="1 2">DSM 3770</strain>
    </source>
</reference>
<dbReference type="InterPro" id="IPR036610">
    <property type="entry name" value="PEBP-like_sf"/>
</dbReference>
<evidence type="ECO:0000313" key="2">
    <source>
        <dbReference type="Proteomes" id="UP001241747"/>
    </source>
</evidence>
<dbReference type="Proteomes" id="UP001241747">
    <property type="component" value="Unassembled WGS sequence"/>
</dbReference>
<dbReference type="InterPro" id="IPR008914">
    <property type="entry name" value="PEBP"/>
</dbReference>
<name>A0ABU0LBW3_XANAG</name>
<dbReference type="SUPFAM" id="SSF49777">
    <property type="entry name" value="PEBP-like"/>
    <property type="match status" value="1"/>
</dbReference>
<dbReference type="RefSeq" id="WP_237347475.1">
    <property type="nucleotide sequence ID" value="NZ_JABWGX010000036.1"/>
</dbReference>